<keyword evidence="1" id="KW-0812">Transmembrane</keyword>
<protein>
    <submittedName>
        <fullName evidence="2">Uncharacterized protein</fullName>
    </submittedName>
</protein>
<accession>A0A3N1ME79</accession>
<proteinExistence type="predicted"/>
<feature type="transmembrane region" description="Helical" evidence="1">
    <location>
        <begin position="152"/>
        <end position="175"/>
    </location>
</feature>
<evidence type="ECO:0000313" key="2">
    <source>
        <dbReference type="EMBL" id="ROQ02051.1"/>
    </source>
</evidence>
<dbReference type="AlphaFoldDB" id="A0A3N1ME79"/>
<name>A0A3N1ME79_9PROT</name>
<reference evidence="2 3" key="1">
    <citation type="submission" date="2018-11" db="EMBL/GenBank/DDBJ databases">
        <title>Genomic Encyclopedia of Type Strains, Phase IV (KMG-IV): sequencing the most valuable type-strain genomes for metagenomic binning, comparative biology and taxonomic classification.</title>
        <authorList>
            <person name="Goeker M."/>
        </authorList>
    </citation>
    <scope>NUCLEOTIDE SEQUENCE [LARGE SCALE GENOMIC DNA]</scope>
    <source>
        <strain evidence="2 3">DSM 5900</strain>
    </source>
</reference>
<keyword evidence="1" id="KW-1133">Transmembrane helix</keyword>
<dbReference type="EMBL" id="RJKX01000011">
    <property type="protein sequence ID" value="ROQ02051.1"/>
    <property type="molecule type" value="Genomic_DNA"/>
</dbReference>
<dbReference type="RefSeq" id="WP_123688750.1">
    <property type="nucleotide sequence ID" value="NZ_AP019700.1"/>
</dbReference>
<organism evidence="2 3">
    <name type="scientific">Stella humosa</name>
    <dbReference type="NCBI Taxonomy" id="94"/>
    <lineage>
        <taxon>Bacteria</taxon>
        <taxon>Pseudomonadati</taxon>
        <taxon>Pseudomonadota</taxon>
        <taxon>Alphaproteobacteria</taxon>
        <taxon>Rhodospirillales</taxon>
        <taxon>Stellaceae</taxon>
        <taxon>Stella</taxon>
    </lineage>
</organism>
<feature type="transmembrane region" description="Helical" evidence="1">
    <location>
        <begin position="319"/>
        <end position="338"/>
    </location>
</feature>
<dbReference type="Proteomes" id="UP000278222">
    <property type="component" value="Unassembled WGS sequence"/>
</dbReference>
<sequence>MAILFRSLVVLLVLSGIVVLPRAHEALIVVRAPDEAAILDYMIGRVPPADLEGAIGGAIAANDAETAQSLLDLADSRGIAVPAALRAGVVAIQGFNLAALGSEALGCVVDGAIESEAGLACVLAVDMTGAGDIRDLAREGNRYLQGQDHDGFTMAMATVGLAVTSATILSGGAALPVRVGVTVLKAAKKAGKLPPAIVREIADSVKGAIDGTALKSALSLAGRGRLREAATPLGQVLRPEPVRLVTGIAENVGGIYKSSGIRAVNKGMSMAGKSADLAKLQGLSARYGRKFLGVLTLLGPAVLGIAAFVAGMVPWVVAGAAWLFGLALVVARAGYGLVRILSRRRR</sequence>
<keyword evidence="3" id="KW-1185">Reference proteome</keyword>
<dbReference type="OrthoDB" id="8364552at2"/>
<evidence type="ECO:0000256" key="1">
    <source>
        <dbReference type="SAM" id="Phobius"/>
    </source>
</evidence>
<keyword evidence="1" id="KW-0472">Membrane</keyword>
<feature type="transmembrane region" description="Helical" evidence="1">
    <location>
        <begin position="291"/>
        <end position="313"/>
    </location>
</feature>
<evidence type="ECO:0000313" key="3">
    <source>
        <dbReference type="Proteomes" id="UP000278222"/>
    </source>
</evidence>
<gene>
    <name evidence="2" type="ORF">EDC65_1239</name>
</gene>
<comment type="caution">
    <text evidence="2">The sequence shown here is derived from an EMBL/GenBank/DDBJ whole genome shotgun (WGS) entry which is preliminary data.</text>
</comment>